<accession>A0AAV3YV92</accession>
<dbReference type="Proteomes" id="UP000735302">
    <property type="component" value="Unassembled WGS sequence"/>
</dbReference>
<organism evidence="2 3">
    <name type="scientific">Plakobranchus ocellatus</name>
    <dbReference type="NCBI Taxonomy" id="259542"/>
    <lineage>
        <taxon>Eukaryota</taxon>
        <taxon>Metazoa</taxon>
        <taxon>Spiralia</taxon>
        <taxon>Lophotrochozoa</taxon>
        <taxon>Mollusca</taxon>
        <taxon>Gastropoda</taxon>
        <taxon>Heterobranchia</taxon>
        <taxon>Euthyneura</taxon>
        <taxon>Panpulmonata</taxon>
        <taxon>Sacoglossa</taxon>
        <taxon>Placobranchoidea</taxon>
        <taxon>Plakobranchidae</taxon>
        <taxon>Plakobranchus</taxon>
    </lineage>
</organism>
<proteinExistence type="predicted"/>
<dbReference type="EMBL" id="BLXT01001496">
    <property type="protein sequence ID" value="GFN86152.1"/>
    <property type="molecule type" value="Genomic_DNA"/>
</dbReference>
<sequence>MYHHQGQQLAGLRVSAQTDNQKRTKESYLSRPLERHTSVQCWRSAQLEAPMLVCPRRPGPGFTWQTRESRVRELADTEVGVGGKMVRADRELDEILHQLSL</sequence>
<feature type="region of interest" description="Disordered" evidence="1">
    <location>
        <begin position="1"/>
        <end position="31"/>
    </location>
</feature>
<evidence type="ECO:0000256" key="1">
    <source>
        <dbReference type="SAM" id="MobiDB-lite"/>
    </source>
</evidence>
<dbReference type="AlphaFoldDB" id="A0AAV3YV92"/>
<feature type="compositionally biased region" description="Basic and acidic residues" evidence="1">
    <location>
        <begin position="20"/>
        <end position="31"/>
    </location>
</feature>
<reference evidence="2 3" key="1">
    <citation type="journal article" date="2021" name="Elife">
        <title>Chloroplast acquisition without the gene transfer in kleptoplastic sea slugs, Plakobranchus ocellatus.</title>
        <authorList>
            <person name="Maeda T."/>
            <person name="Takahashi S."/>
            <person name="Yoshida T."/>
            <person name="Shimamura S."/>
            <person name="Takaki Y."/>
            <person name="Nagai Y."/>
            <person name="Toyoda A."/>
            <person name="Suzuki Y."/>
            <person name="Arimoto A."/>
            <person name="Ishii H."/>
            <person name="Satoh N."/>
            <person name="Nishiyama T."/>
            <person name="Hasebe M."/>
            <person name="Maruyama T."/>
            <person name="Minagawa J."/>
            <person name="Obokata J."/>
            <person name="Shigenobu S."/>
        </authorList>
    </citation>
    <scope>NUCLEOTIDE SEQUENCE [LARGE SCALE GENOMIC DNA]</scope>
</reference>
<evidence type="ECO:0000313" key="3">
    <source>
        <dbReference type="Proteomes" id="UP000735302"/>
    </source>
</evidence>
<keyword evidence="3" id="KW-1185">Reference proteome</keyword>
<gene>
    <name evidence="2" type="ORF">PoB_001265800</name>
</gene>
<comment type="caution">
    <text evidence="2">The sequence shown here is derived from an EMBL/GenBank/DDBJ whole genome shotgun (WGS) entry which is preliminary data.</text>
</comment>
<protein>
    <submittedName>
        <fullName evidence="2">Uncharacterized protein</fullName>
    </submittedName>
</protein>
<name>A0AAV3YV92_9GAST</name>
<evidence type="ECO:0000313" key="2">
    <source>
        <dbReference type="EMBL" id="GFN86152.1"/>
    </source>
</evidence>